<evidence type="ECO:0000256" key="1">
    <source>
        <dbReference type="SAM" id="MobiDB-lite"/>
    </source>
</evidence>
<feature type="compositionally biased region" description="Low complexity" evidence="1">
    <location>
        <begin position="724"/>
        <end position="734"/>
    </location>
</feature>
<comment type="caution">
    <text evidence="3">The sequence shown here is derived from an EMBL/GenBank/DDBJ whole genome shotgun (WGS) entry which is preliminary data.</text>
</comment>
<dbReference type="Proteomes" id="UP000075714">
    <property type="component" value="Unassembled WGS sequence"/>
</dbReference>
<organism evidence="3 4">
    <name type="scientific">Gonium pectorale</name>
    <name type="common">Green alga</name>
    <dbReference type="NCBI Taxonomy" id="33097"/>
    <lineage>
        <taxon>Eukaryota</taxon>
        <taxon>Viridiplantae</taxon>
        <taxon>Chlorophyta</taxon>
        <taxon>core chlorophytes</taxon>
        <taxon>Chlorophyceae</taxon>
        <taxon>CS clade</taxon>
        <taxon>Chlamydomonadales</taxon>
        <taxon>Volvocaceae</taxon>
        <taxon>Gonium</taxon>
    </lineage>
</organism>
<proteinExistence type="predicted"/>
<protein>
    <recommendedName>
        <fullName evidence="2">F-box domain-containing protein</fullName>
    </recommendedName>
</protein>
<dbReference type="EMBL" id="LSYV01000103">
    <property type="protein sequence ID" value="KXZ43105.1"/>
    <property type="molecule type" value="Genomic_DNA"/>
</dbReference>
<name>A0A150G0Y1_GONPE</name>
<feature type="region of interest" description="Disordered" evidence="1">
    <location>
        <begin position="715"/>
        <end position="734"/>
    </location>
</feature>
<dbReference type="STRING" id="33097.A0A150G0Y1"/>
<reference evidence="4" key="1">
    <citation type="journal article" date="2016" name="Nat. Commun.">
        <title>The Gonium pectorale genome demonstrates co-option of cell cycle regulation during the evolution of multicellularity.</title>
        <authorList>
            <person name="Hanschen E.R."/>
            <person name="Marriage T.N."/>
            <person name="Ferris P.J."/>
            <person name="Hamaji T."/>
            <person name="Toyoda A."/>
            <person name="Fujiyama A."/>
            <person name="Neme R."/>
            <person name="Noguchi H."/>
            <person name="Minakuchi Y."/>
            <person name="Suzuki M."/>
            <person name="Kawai-Toyooka H."/>
            <person name="Smith D.R."/>
            <person name="Sparks H."/>
            <person name="Anderson J."/>
            <person name="Bakaric R."/>
            <person name="Luria V."/>
            <person name="Karger A."/>
            <person name="Kirschner M.W."/>
            <person name="Durand P.M."/>
            <person name="Michod R.E."/>
            <person name="Nozaki H."/>
            <person name="Olson B.J."/>
        </authorList>
    </citation>
    <scope>NUCLEOTIDE SEQUENCE [LARGE SCALE GENOMIC DNA]</scope>
    <source>
        <strain evidence="4">NIES-2863</strain>
    </source>
</reference>
<feature type="domain" description="F-box" evidence="2">
    <location>
        <begin position="45"/>
        <end position="80"/>
    </location>
</feature>
<dbReference type="InterPro" id="IPR001810">
    <property type="entry name" value="F-box_dom"/>
</dbReference>
<evidence type="ECO:0000259" key="2">
    <source>
        <dbReference type="Pfam" id="PF00646"/>
    </source>
</evidence>
<dbReference type="CDD" id="cd09917">
    <property type="entry name" value="F-box_SF"/>
    <property type="match status" value="1"/>
</dbReference>
<feature type="region of interest" description="Disordered" evidence="1">
    <location>
        <begin position="1"/>
        <end position="40"/>
    </location>
</feature>
<evidence type="ECO:0000313" key="4">
    <source>
        <dbReference type="Proteomes" id="UP000075714"/>
    </source>
</evidence>
<evidence type="ECO:0000313" key="3">
    <source>
        <dbReference type="EMBL" id="KXZ43105.1"/>
    </source>
</evidence>
<dbReference type="SUPFAM" id="SSF81383">
    <property type="entry name" value="F-box domain"/>
    <property type="match status" value="1"/>
</dbReference>
<feature type="compositionally biased region" description="Polar residues" evidence="1">
    <location>
        <begin position="28"/>
        <end position="40"/>
    </location>
</feature>
<sequence length="734" mass="79875">MGSTRGKRQAGAQSQGGQPQVKRLKTTAPANNEEGSSSTEVDMLQMLPPELLLIVVGNLTPRECQPLRLTCKALRDLVNSTVADTLTVTNDIAQYLVHEQIKVWHVGAHVLSNGWVARLLAKFPRIKYLDVKCSQNVLTLFSRHMVRDCLGSVPPGSVPLSRIFDLAENVKTNSRRHAAVLLCELIKFKVAQSLTSKPPGYDAMRQDVKQYVRADQLLTEHRIELQARVIELVEKVLTLKGHVEARAHEYYKYARDTLDDSLLQLVSCLQPRHSKYAYQLLAKAADPSKAARGWRWLFYFLARQKQAEAAIEAYKVVDKQALSALSPTCLSELFRSLIDNEIITQPEQKLRAITSESGSWTKFLYRGNFTLTSTQSREGALEKVAADLVGKDYLDTAVNVMNRFETETTAAEIWVQLLGALGIGVSGEMPLVARDLHQAITVQVHKAAALALQVLPARRVACHVPLVDVLVMEGHLEEAFHMVASYPEQGALDKHLLRALSSAFALADCPPAMLSPATTNLLMDVLQHRLRDVAARSELTTILVAAFAARGELERAVVLASSLDATAAAAMEADAGAAGGPAMEPAWPLGPSRDAQLEALARRALERGRDLDVALQAGWLLGEASGQEPRYAQTHRDLAAKAMAQGLLDAAQACLARIRPEHWDDAGDATARELMRALARSGDKPAALQLAATWITAEDQRADFIKALRAIRPAAGAGGGAGSRAGSCSRGSSH</sequence>
<dbReference type="AlphaFoldDB" id="A0A150G0Y1"/>
<feature type="compositionally biased region" description="Low complexity" evidence="1">
    <location>
        <begin position="9"/>
        <end position="20"/>
    </location>
</feature>
<accession>A0A150G0Y1</accession>
<dbReference type="Pfam" id="PF00646">
    <property type="entry name" value="F-box"/>
    <property type="match status" value="1"/>
</dbReference>
<keyword evidence="4" id="KW-1185">Reference proteome</keyword>
<dbReference type="InterPro" id="IPR036047">
    <property type="entry name" value="F-box-like_dom_sf"/>
</dbReference>
<dbReference type="OrthoDB" id="535136at2759"/>
<gene>
    <name evidence="3" type="ORF">GPECTOR_102g58</name>
</gene>